<dbReference type="GO" id="GO:1990904">
    <property type="term" value="C:ribonucleoprotein complex"/>
    <property type="evidence" value="ECO:0007669"/>
    <property type="project" value="UniProtKB-KW"/>
</dbReference>
<evidence type="ECO:0000256" key="16">
    <source>
        <dbReference type="ARBA" id="ARBA00023140"/>
    </source>
</evidence>
<evidence type="ECO:0000256" key="12">
    <source>
        <dbReference type="ARBA" id="ARBA00022989"/>
    </source>
</evidence>
<keyword evidence="15" id="KW-0472">Membrane</keyword>
<evidence type="ECO:0000256" key="15">
    <source>
        <dbReference type="ARBA" id="ARBA00023136"/>
    </source>
</evidence>
<dbReference type="Pfam" id="PF22935">
    <property type="entry name" value="RM44_endonuclase"/>
    <property type="match status" value="1"/>
</dbReference>
<keyword evidence="8" id="KW-0378">Hydrolase</keyword>
<evidence type="ECO:0000256" key="4">
    <source>
        <dbReference type="ARBA" id="ARBA00022692"/>
    </source>
</evidence>
<keyword evidence="9" id="KW-0694">RNA-binding</keyword>
<feature type="compositionally biased region" description="Polar residues" evidence="22">
    <location>
        <begin position="150"/>
        <end position="167"/>
    </location>
</feature>
<dbReference type="PANTHER" id="PTHR16501:SF17">
    <property type="entry name" value="MITOCHONDRIAL FISSION FACTOR"/>
    <property type="match status" value="1"/>
</dbReference>
<evidence type="ECO:0000256" key="2">
    <source>
        <dbReference type="ARBA" id="ARBA00004275"/>
    </source>
</evidence>
<dbReference type="Proteomes" id="UP001239994">
    <property type="component" value="Unassembled WGS sequence"/>
</dbReference>
<feature type="domain" description="Large ribosomal subunit protein mL44 endonuclease" evidence="25">
    <location>
        <begin position="428"/>
        <end position="563"/>
    </location>
</feature>
<name>A0AAD8YSW4_9TELE</name>
<dbReference type="InterPro" id="IPR039433">
    <property type="entry name" value="Mff-like_dom"/>
</dbReference>
<evidence type="ECO:0000256" key="20">
    <source>
        <dbReference type="ARBA" id="ARBA00059807"/>
    </source>
</evidence>
<comment type="caution">
    <text evidence="26">The sequence shown here is derived from an EMBL/GenBank/DDBJ whole genome shotgun (WGS) entry which is preliminary data.</text>
</comment>
<protein>
    <recommendedName>
        <fullName evidence="19">Large ribosomal subunit protein mL44</fullName>
    </recommendedName>
    <alternativeName>
        <fullName evidence="21">39S ribosomal protein L44, mitochondrial</fullName>
    </alternativeName>
</protein>
<keyword evidence="16" id="KW-0576">Peroxisome</keyword>
<reference evidence="26" key="1">
    <citation type="submission" date="2023-03" db="EMBL/GenBank/DDBJ databases">
        <title>Electrophorus voltai genome.</title>
        <authorList>
            <person name="Bian C."/>
        </authorList>
    </citation>
    <scope>NUCLEOTIDE SEQUENCE</scope>
    <source>
        <strain evidence="26">CB-2022</strain>
        <tissue evidence="26">Muscle</tissue>
    </source>
</reference>
<keyword evidence="6" id="KW-0255">Endonuclease</keyword>
<dbReference type="Pfam" id="PF22892">
    <property type="entry name" value="DSRM_MRPL44"/>
    <property type="match status" value="1"/>
</dbReference>
<dbReference type="GO" id="GO:0004525">
    <property type="term" value="F:ribonuclease III activity"/>
    <property type="evidence" value="ECO:0007669"/>
    <property type="project" value="InterPro"/>
</dbReference>
<comment type="similarity">
    <text evidence="18">Belongs to the ribonuclease III family. Mitochondrion-specific ribosomal protein mL44 subfamily.</text>
</comment>
<keyword evidence="7" id="KW-1000">Mitochondrion outer membrane</keyword>
<dbReference type="FunFam" id="3.30.160.20:FF:000037">
    <property type="entry name" value="39S ribosomal protein L44, mitochondrial"/>
    <property type="match status" value="1"/>
</dbReference>
<dbReference type="InterPro" id="IPR036389">
    <property type="entry name" value="RNase_III_sf"/>
</dbReference>
<comment type="subcellular location">
    <subcellularLocation>
        <location evidence="1">Mitochondrion outer membrane</location>
        <topology evidence="1">Single-pass type IV membrane protein</topology>
    </subcellularLocation>
    <subcellularLocation>
        <location evidence="2">Peroxisome</location>
    </subcellularLocation>
</comment>
<comment type="function">
    <text evidence="20">Component of the 39S subunit of mitochondrial ribosome. May have a function in the assembly/stability of nascent mitochondrial polypeptides exiting the ribosome.</text>
</comment>
<comment type="similarity">
    <text evidence="3">Belongs to the Tango11 family.</text>
</comment>
<evidence type="ECO:0000256" key="9">
    <source>
        <dbReference type="ARBA" id="ARBA00022884"/>
    </source>
</evidence>
<dbReference type="PANTHER" id="PTHR16501">
    <property type="entry name" value="TRANSPORT AND GOLGI ORGANIZATION PROTEIN 11"/>
    <property type="match status" value="1"/>
</dbReference>
<dbReference type="GO" id="GO:0005741">
    <property type="term" value="C:mitochondrial outer membrane"/>
    <property type="evidence" value="ECO:0007669"/>
    <property type="project" value="UniProtKB-SubCell"/>
</dbReference>
<evidence type="ECO:0000256" key="3">
    <source>
        <dbReference type="ARBA" id="ARBA00009806"/>
    </source>
</evidence>
<dbReference type="GO" id="GO:0005743">
    <property type="term" value="C:mitochondrial inner membrane"/>
    <property type="evidence" value="ECO:0007669"/>
    <property type="project" value="UniProtKB-ARBA"/>
</dbReference>
<evidence type="ECO:0000259" key="24">
    <source>
        <dbReference type="Pfam" id="PF22892"/>
    </source>
</evidence>
<evidence type="ECO:0000256" key="18">
    <source>
        <dbReference type="ARBA" id="ARBA00024034"/>
    </source>
</evidence>
<evidence type="ECO:0000256" key="14">
    <source>
        <dbReference type="ARBA" id="ARBA00023128"/>
    </source>
</evidence>
<keyword evidence="17" id="KW-0687">Ribonucleoprotein</keyword>
<proteinExistence type="inferred from homology"/>
<dbReference type="GO" id="GO:0006626">
    <property type="term" value="P:protein targeting to mitochondrion"/>
    <property type="evidence" value="ECO:0007669"/>
    <property type="project" value="TreeGrafter"/>
</dbReference>
<dbReference type="Gene3D" id="1.10.1520.10">
    <property type="entry name" value="Ribonuclease III domain"/>
    <property type="match status" value="1"/>
</dbReference>
<keyword evidence="27" id="KW-1185">Reference proteome</keyword>
<evidence type="ECO:0000256" key="8">
    <source>
        <dbReference type="ARBA" id="ARBA00022801"/>
    </source>
</evidence>
<keyword evidence="10" id="KW-0809">Transit peptide</keyword>
<dbReference type="FunFam" id="1.10.1520.10:FF:000010">
    <property type="entry name" value="39S ribosomal protein L44, mitochondrial"/>
    <property type="match status" value="1"/>
</dbReference>
<dbReference type="GO" id="GO:0090141">
    <property type="term" value="P:positive regulation of mitochondrial fission"/>
    <property type="evidence" value="ECO:0007669"/>
    <property type="project" value="TreeGrafter"/>
</dbReference>
<evidence type="ECO:0000256" key="10">
    <source>
        <dbReference type="ARBA" id="ARBA00022946"/>
    </source>
</evidence>
<keyword evidence="12" id="KW-1133">Transmembrane helix</keyword>
<organism evidence="26 27">
    <name type="scientific">Electrophorus voltai</name>
    <dbReference type="NCBI Taxonomy" id="2609070"/>
    <lineage>
        <taxon>Eukaryota</taxon>
        <taxon>Metazoa</taxon>
        <taxon>Chordata</taxon>
        <taxon>Craniata</taxon>
        <taxon>Vertebrata</taxon>
        <taxon>Euteleostomi</taxon>
        <taxon>Actinopterygii</taxon>
        <taxon>Neopterygii</taxon>
        <taxon>Teleostei</taxon>
        <taxon>Ostariophysi</taxon>
        <taxon>Gymnotiformes</taxon>
        <taxon>Gymnotoidei</taxon>
        <taxon>Gymnotidae</taxon>
        <taxon>Electrophorus</taxon>
    </lineage>
</organism>
<keyword evidence="4" id="KW-0812">Transmembrane</keyword>
<dbReference type="GO" id="GO:0006396">
    <property type="term" value="P:RNA processing"/>
    <property type="evidence" value="ECO:0007669"/>
    <property type="project" value="InterPro"/>
</dbReference>
<gene>
    <name evidence="26" type="ORF">P4O66_017868</name>
</gene>
<dbReference type="Gene3D" id="3.30.160.20">
    <property type="match status" value="1"/>
</dbReference>
<evidence type="ECO:0000256" key="21">
    <source>
        <dbReference type="ARBA" id="ARBA00083955"/>
    </source>
</evidence>
<feature type="region of interest" description="Disordered" evidence="22">
    <location>
        <begin position="130"/>
        <end position="172"/>
    </location>
</feature>
<dbReference type="SUPFAM" id="SSF69065">
    <property type="entry name" value="RNase III domain-like"/>
    <property type="match status" value="1"/>
</dbReference>
<dbReference type="SUPFAM" id="SSF54768">
    <property type="entry name" value="dsRNA-binding domain-like"/>
    <property type="match status" value="1"/>
</dbReference>
<evidence type="ECO:0000256" key="13">
    <source>
        <dbReference type="ARBA" id="ARBA00023054"/>
    </source>
</evidence>
<dbReference type="Pfam" id="PF05644">
    <property type="entry name" value="Miff"/>
    <property type="match status" value="1"/>
</dbReference>
<keyword evidence="13" id="KW-0175">Coiled coil</keyword>
<evidence type="ECO:0000313" key="27">
    <source>
        <dbReference type="Proteomes" id="UP001239994"/>
    </source>
</evidence>
<evidence type="ECO:0000259" key="25">
    <source>
        <dbReference type="Pfam" id="PF22935"/>
    </source>
</evidence>
<dbReference type="EMBL" id="JAROKS010000025">
    <property type="protein sequence ID" value="KAK1786156.1"/>
    <property type="molecule type" value="Genomic_DNA"/>
</dbReference>
<evidence type="ECO:0000256" key="1">
    <source>
        <dbReference type="ARBA" id="ARBA00004200"/>
    </source>
</evidence>
<evidence type="ECO:0000256" key="17">
    <source>
        <dbReference type="ARBA" id="ARBA00023274"/>
    </source>
</evidence>
<dbReference type="InterPro" id="IPR008518">
    <property type="entry name" value="Mff/Tango-11"/>
</dbReference>
<feature type="domain" description="Large ribosomal subunit protein mL44 dsRNA binding" evidence="24">
    <location>
        <begin position="593"/>
        <end position="684"/>
    </location>
</feature>
<evidence type="ECO:0000256" key="11">
    <source>
        <dbReference type="ARBA" id="ARBA00022980"/>
    </source>
</evidence>
<evidence type="ECO:0000313" key="26">
    <source>
        <dbReference type="EMBL" id="KAK1786156.1"/>
    </source>
</evidence>
<dbReference type="GO" id="GO:0005777">
    <property type="term" value="C:peroxisome"/>
    <property type="evidence" value="ECO:0007669"/>
    <property type="project" value="UniProtKB-SubCell"/>
</dbReference>
<dbReference type="AlphaFoldDB" id="A0AAD8YSW4"/>
<evidence type="ECO:0000256" key="22">
    <source>
        <dbReference type="SAM" id="MobiDB-lite"/>
    </source>
</evidence>
<feature type="domain" description="Mff-like" evidence="23">
    <location>
        <begin position="20"/>
        <end position="340"/>
    </location>
</feature>
<keyword evidence="5" id="KW-0540">Nuclease</keyword>
<evidence type="ECO:0000256" key="19">
    <source>
        <dbReference type="ARBA" id="ARBA00035187"/>
    </source>
</evidence>
<keyword evidence="14" id="KW-0496">Mitochondrion</keyword>
<sequence length="695" mass="77828">MDPALEKMSRAAFPSPTAEMAEMNRIHYELEYTEDISQRMRIPDMLKVTPFSAEGQDSEGAAQEAVRSALMQVPDRIVVTGNSEAAEFSRPRDLDLIQSSPLETLSLKTPPRVLTLNERPLDFLELEQSAVQASEETRSQGRSRRERSVSENTAVRHNGPLSRNDSFVTPLPHTSLRPLTTLAVPEEGPSLPSARSVISFLQSTTRRAYQQVLEVLDENQRSMPFFIPLLFFLLCASLVSSPLFSSPTSLYVSKPSLRGGSTSSNLQHDNRCALSTLDMTMDGGVDDMAVVDASTLRRQIIKLNRRLLLLEEENKERAKREMIMYSVTVVFWLINSWVWFHLPNAQTGRVPPPDIVLSSAVMAACRLLVSQGVLALGVHYQRVCRSVVFTQTREKKRWMKAYTLIMNRIRKIEGPPPPKPRSQQPNWDYHAEVEAFSIRLKERFSTELLKTAFVNPCYVRSEEERRRGLGLDAGAAALNLRDNTELREHGKQFTLGFLMDWCRSNFPSLPQEAAAAIVGHLMGSEIMCHVARNLAMEELALTAEFPVPDDVLQGTFFAVIGALEQSSGTEGAGLFLRDFLLTQLIGKDLFDMWKVVNPMGVLVEELRRRGVALPEPRLIQASGASTVLPLYFVGLYSDQKLLAQGPGETLSSAEEEAARVALRKLFGYVENRKPFDFSPAQEQRQPAASQALYSR</sequence>
<evidence type="ECO:0000256" key="5">
    <source>
        <dbReference type="ARBA" id="ARBA00022722"/>
    </source>
</evidence>
<evidence type="ECO:0000256" key="6">
    <source>
        <dbReference type="ARBA" id="ARBA00022759"/>
    </source>
</evidence>
<dbReference type="GO" id="GO:0005840">
    <property type="term" value="C:ribosome"/>
    <property type="evidence" value="ECO:0007669"/>
    <property type="project" value="UniProtKB-KW"/>
</dbReference>
<accession>A0AAD8YSW4</accession>
<keyword evidence="11" id="KW-0689">Ribosomal protein</keyword>
<evidence type="ECO:0000259" key="23">
    <source>
        <dbReference type="Pfam" id="PF05644"/>
    </source>
</evidence>
<dbReference type="GO" id="GO:0003725">
    <property type="term" value="F:double-stranded RNA binding"/>
    <property type="evidence" value="ECO:0007669"/>
    <property type="project" value="InterPro"/>
</dbReference>
<dbReference type="InterPro" id="IPR055189">
    <property type="entry name" value="RM44_endonuclase"/>
</dbReference>
<dbReference type="CDD" id="cd19874">
    <property type="entry name" value="DSRM_MRPL44"/>
    <property type="match status" value="1"/>
</dbReference>
<evidence type="ECO:0000256" key="7">
    <source>
        <dbReference type="ARBA" id="ARBA00022787"/>
    </source>
</evidence>
<dbReference type="InterPro" id="IPR044444">
    <property type="entry name" value="Ribosomal_mL44_DSRM_metazoa"/>
</dbReference>